<dbReference type="InterPro" id="IPR001915">
    <property type="entry name" value="Peptidase_M48"/>
</dbReference>
<dbReference type="InterPro" id="IPR051156">
    <property type="entry name" value="Mito/Outer_Membr_Metalloprot"/>
</dbReference>
<dbReference type="Proteomes" id="UP000246099">
    <property type="component" value="Chromosome"/>
</dbReference>
<protein>
    <recommendedName>
        <fullName evidence="8">Peptidase M48 domain-containing protein</fullName>
    </recommendedName>
</protein>
<keyword evidence="1 6" id="KW-0645">Protease</keyword>
<keyword evidence="7" id="KW-0472">Membrane</keyword>
<comment type="cofactor">
    <cofactor evidence="6">
        <name>Zn(2+)</name>
        <dbReference type="ChEBI" id="CHEBI:29105"/>
    </cofactor>
    <text evidence="6">Binds 1 zinc ion per subunit.</text>
</comment>
<evidence type="ECO:0000313" key="10">
    <source>
        <dbReference type="Proteomes" id="UP000246099"/>
    </source>
</evidence>
<evidence type="ECO:0000256" key="7">
    <source>
        <dbReference type="SAM" id="Phobius"/>
    </source>
</evidence>
<gene>
    <name evidence="9" type="ORF">DLD77_09345</name>
</gene>
<evidence type="ECO:0000259" key="8">
    <source>
        <dbReference type="Pfam" id="PF01435"/>
    </source>
</evidence>
<keyword evidence="5 6" id="KW-0482">Metalloprotease</keyword>
<evidence type="ECO:0000256" key="4">
    <source>
        <dbReference type="ARBA" id="ARBA00022833"/>
    </source>
</evidence>
<evidence type="ECO:0000256" key="1">
    <source>
        <dbReference type="ARBA" id="ARBA00022670"/>
    </source>
</evidence>
<evidence type="ECO:0000313" key="9">
    <source>
        <dbReference type="EMBL" id="AWO01885.1"/>
    </source>
</evidence>
<dbReference type="EMBL" id="CP029600">
    <property type="protein sequence ID" value="AWO01885.1"/>
    <property type="molecule type" value="Genomic_DNA"/>
</dbReference>
<keyword evidence="7" id="KW-0812">Transmembrane</keyword>
<keyword evidence="2" id="KW-0479">Metal-binding</keyword>
<name>A0ABN5LVT1_9BACT</name>
<evidence type="ECO:0000256" key="6">
    <source>
        <dbReference type="RuleBase" id="RU003983"/>
    </source>
</evidence>
<organism evidence="9 10">
    <name type="scientific">Chitinophaga alhagiae</name>
    <dbReference type="NCBI Taxonomy" id="2203219"/>
    <lineage>
        <taxon>Bacteria</taxon>
        <taxon>Pseudomonadati</taxon>
        <taxon>Bacteroidota</taxon>
        <taxon>Chitinophagia</taxon>
        <taxon>Chitinophagales</taxon>
        <taxon>Chitinophagaceae</taxon>
        <taxon>Chitinophaga</taxon>
    </lineage>
</organism>
<dbReference type="RefSeq" id="WP_119078093.1">
    <property type="nucleotide sequence ID" value="NZ_CP029600.1"/>
</dbReference>
<feature type="domain" description="Peptidase M48" evidence="8">
    <location>
        <begin position="160"/>
        <end position="322"/>
    </location>
</feature>
<evidence type="ECO:0000256" key="5">
    <source>
        <dbReference type="ARBA" id="ARBA00023049"/>
    </source>
</evidence>
<keyword evidence="4 6" id="KW-0862">Zinc</keyword>
<dbReference type="Pfam" id="PF01435">
    <property type="entry name" value="Peptidase_M48"/>
    <property type="match status" value="1"/>
</dbReference>
<keyword evidence="3 6" id="KW-0378">Hydrolase</keyword>
<keyword evidence="7" id="KW-1133">Transmembrane helix</keyword>
<comment type="similarity">
    <text evidence="6">Belongs to the peptidase M48 family.</text>
</comment>
<keyword evidence="10" id="KW-1185">Reference proteome</keyword>
<feature type="transmembrane region" description="Helical" evidence="7">
    <location>
        <begin position="91"/>
        <end position="114"/>
    </location>
</feature>
<dbReference type="PANTHER" id="PTHR22726:SF1">
    <property type="entry name" value="METALLOENDOPEPTIDASE OMA1, MITOCHONDRIAL"/>
    <property type="match status" value="1"/>
</dbReference>
<reference evidence="9 10" key="1">
    <citation type="submission" date="2018-05" db="EMBL/GenBank/DDBJ databases">
        <title>Chitinophaga sp. nov., isolated from rhizosphere soil of Alhagi.</title>
        <authorList>
            <person name="Liu Y."/>
        </authorList>
    </citation>
    <scope>NUCLEOTIDE SEQUENCE [LARGE SCALE GENOMIC DNA]</scope>
    <source>
        <strain evidence="9 10">T22</strain>
    </source>
</reference>
<accession>A0ABN5LVT1</accession>
<proteinExistence type="inferred from homology"/>
<dbReference type="CDD" id="cd07332">
    <property type="entry name" value="M48C_Oma1_like"/>
    <property type="match status" value="1"/>
</dbReference>
<evidence type="ECO:0000256" key="2">
    <source>
        <dbReference type="ARBA" id="ARBA00022723"/>
    </source>
</evidence>
<dbReference type="Gene3D" id="3.30.2010.10">
    <property type="entry name" value="Metalloproteases ('zincins'), catalytic domain"/>
    <property type="match status" value="1"/>
</dbReference>
<evidence type="ECO:0000256" key="3">
    <source>
        <dbReference type="ARBA" id="ARBA00022801"/>
    </source>
</evidence>
<sequence>MKTYEGIYSYNSPDSAQKCLVTVTDKRIEIHLRDAQGNPRVVYWYWYNVVQGDHALHHTGQPLQTLKVPSFEFQDAVAQQMKKPRRRGVPAVAMAVGGTILVALALLAAAYFWLVPYLAGRMANALPVEYEIKFGEKAYQSMIGEFNIMPRETALADSFFQALQIPSRYPVSVTVVDEAQTNAFAVPGGHIVIFSGLLRQMQHPEELAALLAHEYSHVELRHTTRSLLQSLGTYALVSLLLGDLSGVEAVLVQNAHELKGLEYSRRLEKEADLNGLQLLHARRINGEGYIWLFGTLKKEAAAAPSEWLSSHPDLGTRIRYVQAALQGDAAAATPAALARLWEQIKTN</sequence>
<dbReference type="PANTHER" id="PTHR22726">
    <property type="entry name" value="METALLOENDOPEPTIDASE OMA1"/>
    <property type="match status" value="1"/>
</dbReference>